<dbReference type="RefSeq" id="WP_058297293.1">
    <property type="nucleotide sequence ID" value="NZ_FMAU01000001.1"/>
</dbReference>
<dbReference type="InterPro" id="IPR039425">
    <property type="entry name" value="RNA_pol_sigma-70-like"/>
</dbReference>
<dbReference type="EMBL" id="FMAU01000001">
    <property type="protein sequence ID" value="SCB77084.1"/>
    <property type="molecule type" value="Genomic_DNA"/>
</dbReference>
<dbReference type="SUPFAM" id="SSF88659">
    <property type="entry name" value="Sigma3 and sigma4 domains of RNA polymerase sigma factors"/>
    <property type="match status" value="1"/>
</dbReference>
<feature type="domain" description="RNA polymerase sigma factor 70 region 4 type 2" evidence="6">
    <location>
        <begin position="112"/>
        <end position="161"/>
    </location>
</feature>
<dbReference type="Proteomes" id="UP000181997">
    <property type="component" value="Unassembled WGS sequence"/>
</dbReference>
<dbReference type="InterPro" id="IPR013325">
    <property type="entry name" value="RNA_pol_sigma_r2"/>
</dbReference>
<dbReference type="Pfam" id="PF08281">
    <property type="entry name" value="Sigma70_r4_2"/>
    <property type="match status" value="1"/>
</dbReference>
<proteinExistence type="inferred from homology"/>
<gene>
    <name evidence="7" type="ORF">GA0061094_0394</name>
</gene>
<keyword evidence="8" id="KW-1185">Reference proteome</keyword>
<evidence type="ECO:0000256" key="3">
    <source>
        <dbReference type="ARBA" id="ARBA00023082"/>
    </source>
</evidence>
<dbReference type="Gene3D" id="1.10.1740.10">
    <property type="match status" value="1"/>
</dbReference>
<dbReference type="OrthoDB" id="9794508at2"/>
<dbReference type="NCBIfam" id="NF006930">
    <property type="entry name" value="PRK09415.1"/>
    <property type="match status" value="1"/>
</dbReference>
<dbReference type="Gene3D" id="1.10.10.10">
    <property type="entry name" value="Winged helix-like DNA-binding domain superfamily/Winged helix DNA-binding domain"/>
    <property type="match status" value="1"/>
</dbReference>
<keyword evidence="3" id="KW-0731">Sigma factor</keyword>
<dbReference type="NCBIfam" id="TIGR02937">
    <property type="entry name" value="sigma70-ECF"/>
    <property type="match status" value="1"/>
</dbReference>
<dbReference type="InterPro" id="IPR014284">
    <property type="entry name" value="RNA_pol_sigma-70_dom"/>
</dbReference>
<dbReference type="GO" id="GO:0016987">
    <property type="term" value="F:sigma factor activity"/>
    <property type="evidence" value="ECO:0007669"/>
    <property type="project" value="UniProtKB-KW"/>
</dbReference>
<evidence type="ECO:0000256" key="4">
    <source>
        <dbReference type="ARBA" id="ARBA00023163"/>
    </source>
</evidence>
<dbReference type="GO" id="GO:0006352">
    <property type="term" value="P:DNA-templated transcription initiation"/>
    <property type="evidence" value="ECO:0007669"/>
    <property type="project" value="InterPro"/>
</dbReference>
<accession>A0A0V8HQ13</accession>
<evidence type="ECO:0000256" key="2">
    <source>
        <dbReference type="ARBA" id="ARBA00023015"/>
    </source>
</evidence>
<protein>
    <submittedName>
        <fullName evidence="7">RNA polymerase sigma-70 factor, ECF subfamily</fullName>
    </submittedName>
</protein>
<evidence type="ECO:0000259" key="5">
    <source>
        <dbReference type="Pfam" id="PF04542"/>
    </source>
</evidence>
<dbReference type="InterPro" id="IPR007627">
    <property type="entry name" value="RNA_pol_sigma70_r2"/>
</dbReference>
<evidence type="ECO:0000313" key="7">
    <source>
        <dbReference type="EMBL" id="SCB77084.1"/>
    </source>
</evidence>
<dbReference type="CDD" id="cd06171">
    <property type="entry name" value="Sigma70_r4"/>
    <property type="match status" value="1"/>
</dbReference>
<dbReference type="GO" id="GO:0003677">
    <property type="term" value="F:DNA binding"/>
    <property type="evidence" value="ECO:0007669"/>
    <property type="project" value="InterPro"/>
</dbReference>
<name>A0A0V8HQ13_9BACI</name>
<dbReference type="PANTHER" id="PTHR43133:SF60">
    <property type="entry name" value="RNA POLYMERASE SIGMA FACTOR SIGV"/>
    <property type="match status" value="1"/>
</dbReference>
<evidence type="ECO:0000313" key="8">
    <source>
        <dbReference type="Proteomes" id="UP000181997"/>
    </source>
</evidence>
<evidence type="ECO:0000259" key="6">
    <source>
        <dbReference type="Pfam" id="PF08281"/>
    </source>
</evidence>
<comment type="similarity">
    <text evidence="1">Belongs to the sigma-70 factor family. ECF subfamily.</text>
</comment>
<keyword evidence="2" id="KW-0805">Transcription regulation</keyword>
<feature type="domain" description="RNA polymerase sigma-70 region 2" evidence="5">
    <location>
        <begin position="16"/>
        <end position="77"/>
    </location>
</feature>
<evidence type="ECO:0000256" key="1">
    <source>
        <dbReference type="ARBA" id="ARBA00010641"/>
    </source>
</evidence>
<dbReference type="InterPro" id="IPR013249">
    <property type="entry name" value="RNA_pol_sigma70_r4_t2"/>
</dbReference>
<keyword evidence="4" id="KW-0804">Transcription</keyword>
<dbReference type="InterPro" id="IPR013324">
    <property type="entry name" value="RNA_pol_sigma_r3/r4-like"/>
</dbReference>
<dbReference type="InterPro" id="IPR036388">
    <property type="entry name" value="WH-like_DNA-bd_sf"/>
</dbReference>
<dbReference type="Pfam" id="PF04542">
    <property type="entry name" value="Sigma70_r2"/>
    <property type="match status" value="1"/>
</dbReference>
<dbReference type="SUPFAM" id="SSF88946">
    <property type="entry name" value="Sigma2 domain of RNA polymerase sigma factors"/>
    <property type="match status" value="1"/>
</dbReference>
<reference evidence="8" key="1">
    <citation type="submission" date="2016-08" db="EMBL/GenBank/DDBJ databases">
        <authorList>
            <person name="Varghese N."/>
            <person name="Submissions Spin"/>
        </authorList>
    </citation>
    <scope>NUCLEOTIDE SEQUENCE [LARGE SCALE GENOMIC DNA]</scope>
    <source>
        <strain evidence="8">SGD-1123</strain>
    </source>
</reference>
<organism evidence="7 8">
    <name type="scientific">[Bacillus] enclensis</name>
    <dbReference type="NCBI Taxonomy" id="1402860"/>
    <lineage>
        <taxon>Bacteria</taxon>
        <taxon>Bacillati</taxon>
        <taxon>Bacillota</taxon>
        <taxon>Bacilli</taxon>
        <taxon>Bacillales</taxon>
        <taxon>Bacillaceae</taxon>
        <taxon>Rossellomorea</taxon>
    </lineage>
</organism>
<dbReference type="PANTHER" id="PTHR43133">
    <property type="entry name" value="RNA POLYMERASE ECF-TYPE SIGMA FACTO"/>
    <property type="match status" value="1"/>
</dbReference>
<sequence length="176" mass="21258">MEKRERDYILDQAMVDYGDELVRLAYTYVKEEHMAKDLAQNAFVKCYNHLEHFRKDSELRTWLYRITINECKDYLKSWKYKKVQLVHYLQENTQKYQKSLDQNVVQNSVNQEIKEIVFSLPTKYKEIIYLYYYLSMTIDEISEVTGVNANTVKTRLRRGRKVLKPMMEEAEIYGSH</sequence>
<dbReference type="AlphaFoldDB" id="A0A0V8HQ13"/>